<accession>A0A9W8E6L9</accession>
<dbReference type="EMBL" id="JANBPY010000887">
    <property type="protein sequence ID" value="KAJ1962995.1"/>
    <property type="molecule type" value="Genomic_DNA"/>
</dbReference>
<sequence length="356" mass="41365">MSWKVAKDCEKTLDNLAYDEEKKYLYFFANAVCAENIPDEDSKRAVVESFKDLTPAQQLTFFTQDINQTMYLVYLDYHDIPNRLNEVEEFRQRREKWLQVNPYSVYGVEQDDTTLDERQKKAFFMFPKGQYDVGVTPFGRNPFKTAWTNLNNLDDNTLLRRSPLLFALRRKKWSIALALTEQLSQVLRSHELGTELNEPRCKTFIDAYPLYFRDDVNMFGSPVKYAKSILLQNLDFMYSEIITYLLIAELLKNGQYESLDHFFKADSNVGGTIAKVSRRDKAMKAYAISKQLSPMIHSETKVLIKKSLGSGININSKKLRNLDSSYQFLVDHLLSKVVRINGTEVEVAWVDYVPEP</sequence>
<dbReference type="AlphaFoldDB" id="A0A9W8E6L9"/>
<evidence type="ECO:0000313" key="1">
    <source>
        <dbReference type="EMBL" id="KAJ1962995.1"/>
    </source>
</evidence>
<dbReference type="Proteomes" id="UP001150925">
    <property type="component" value="Unassembled WGS sequence"/>
</dbReference>
<gene>
    <name evidence="1" type="ORF">IWQ62_003356</name>
</gene>
<keyword evidence="2" id="KW-1185">Reference proteome</keyword>
<name>A0A9W8E6L9_9FUNG</name>
<proteinExistence type="predicted"/>
<protein>
    <submittedName>
        <fullName evidence="1">Uncharacterized protein</fullName>
    </submittedName>
</protein>
<comment type="caution">
    <text evidence="1">The sequence shown here is derived from an EMBL/GenBank/DDBJ whole genome shotgun (WGS) entry which is preliminary data.</text>
</comment>
<organism evidence="1 2">
    <name type="scientific">Dispira parvispora</name>
    <dbReference type="NCBI Taxonomy" id="1520584"/>
    <lineage>
        <taxon>Eukaryota</taxon>
        <taxon>Fungi</taxon>
        <taxon>Fungi incertae sedis</taxon>
        <taxon>Zoopagomycota</taxon>
        <taxon>Kickxellomycotina</taxon>
        <taxon>Dimargaritomycetes</taxon>
        <taxon>Dimargaritales</taxon>
        <taxon>Dimargaritaceae</taxon>
        <taxon>Dispira</taxon>
    </lineage>
</organism>
<reference evidence="1" key="1">
    <citation type="submission" date="2022-07" db="EMBL/GenBank/DDBJ databases">
        <title>Phylogenomic reconstructions and comparative analyses of Kickxellomycotina fungi.</title>
        <authorList>
            <person name="Reynolds N.K."/>
            <person name="Stajich J.E."/>
            <person name="Barry K."/>
            <person name="Grigoriev I.V."/>
            <person name="Crous P."/>
            <person name="Smith M.E."/>
        </authorList>
    </citation>
    <scope>NUCLEOTIDE SEQUENCE</scope>
    <source>
        <strain evidence="1">RSA 1196</strain>
    </source>
</reference>
<evidence type="ECO:0000313" key="2">
    <source>
        <dbReference type="Proteomes" id="UP001150925"/>
    </source>
</evidence>